<feature type="region of interest" description="Disordered" evidence="1">
    <location>
        <begin position="79"/>
        <end position="136"/>
    </location>
</feature>
<evidence type="ECO:0000313" key="2">
    <source>
        <dbReference type="EMBL" id="KAF2501117.1"/>
    </source>
</evidence>
<evidence type="ECO:0000313" key="3">
    <source>
        <dbReference type="Proteomes" id="UP000799750"/>
    </source>
</evidence>
<gene>
    <name evidence="2" type="ORF">BU16DRAFT_190734</name>
</gene>
<name>A0A6A6RCE3_9PEZI</name>
<accession>A0A6A6RCE3</accession>
<dbReference type="AlphaFoldDB" id="A0A6A6RCE3"/>
<dbReference type="Proteomes" id="UP000799750">
    <property type="component" value="Unassembled WGS sequence"/>
</dbReference>
<feature type="compositionally biased region" description="Basic and acidic residues" evidence="1">
    <location>
        <begin position="84"/>
        <end position="94"/>
    </location>
</feature>
<protein>
    <submittedName>
        <fullName evidence="2">Uncharacterized protein</fullName>
    </submittedName>
</protein>
<dbReference type="EMBL" id="MU004182">
    <property type="protein sequence ID" value="KAF2501117.1"/>
    <property type="molecule type" value="Genomic_DNA"/>
</dbReference>
<feature type="compositionally biased region" description="Polar residues" evidence="1">
    <location>
        <begin position="102"/>
        <end position="111"/>
    </location>
</feature>
<evidence type="ECO:0000256" key="1">
    <source>
        <dbReference type="SAM" id="MobiDB-lite"/>
    </source>
</evidence>
<reference evidence="2" key="1">
    <citation type="journal article" date="2020" name="Stud. Mycol.">
        <title>101 Dothideomycetes genomes: a test case for predicting lifestyles and emergence of pathogens.</title>
        <authorList>
            <person name="Haridas S."/>
            <person name="Albert R."/>
            <person name="Binder M."/>
            <person name="Bloem J."/>
            <person name="Labutti K."/>
            <person name="Salamov A."/>
            <person name="Andreopoulos B."/>
            <person name="Baker S."/>
            <person name="Barry K."/>
            <person name="Bills G."/>
            <person name="Bluhm B."/>
            <person name="Cannon C."/>
            <person name="Castanera R."/>
            <person name="Culley D."/>
            <person name="Daum C."/>
            <person name="Ezra D."/>
            <person name="Gonzalez J."/>
            <person name="Henrissat B."/>
            <person name="Kuo A."/>
            <person name="Liang C."/>
            <person name="Lipzen A."/>
            <person name="Lutzoni F."/>
            <person name="Magnuson J."/>
            <person name="Mondo S."/>
            <person name="Nolan M."/>
            <person name="Ohm R."/>
            <person name="Pangilinan J."/>
            <person name="Park H.-J."/>
            <person name="Ramirez L."/>
            <person name="Alfaro M."/>
            <person name="Sun H."/>
            <person name="Tritt A."/>
            <person name="Yoshinaga Y."/>
            <person name="Zwiers L.-H."/>
            <person name="Turgeon B."/>
            <person name="Goodwin S."/>
            <person name="Spatafora J."/>
            <person name="Crous P."/>
            <person name="Grigoriev I."/>
        </authorList>
    </citation>
    <scope>NUCLEOTIDE SEQUENCE</scope>
    <source>
        <strain evidence="2">CBS 269.34</strain>
    </source>
</reference>
<proteinExistence type="predicted"/>
<keyword evidence="3" id="KW-1185">Reference proteome</keyword>
<organism evidence="2 3">
    <name type="scientific">Lophium mytilinum</name>
    <dbReference type="NCBI Taxonomy" id="390894"/>
    <lineage>
        <taxon>Eukaryota</taxon>
        <taxon>Fungi</taxon>
        <taxon>Dikarya</taxon>
        <taxon>Ascomycota</taxon>
        <taxon>Pezizomycotina</taxon>
        <taxon>Dothideomycetes</taxon>
        <taxon>Pleosporomycetidae</taxon>
        <taxon>Mytilinidiales</taxon>
        <taxon>Mytilinidiaceae</taxon>
        <taxon>Lophium</taxon>
    </lineage>
</organism>
<sequence>MTKAAELFHYASARAHNYPNVAFPESTPSCTLAQRHDRLGNCSACLPVPSRLCQLNSGRAGAARFALAEADASIRGRLSCSRSAEPENGRKAVDDGAPGMPQTETLTQSRKSPALERLRQNEQPPGPLEWSRRSHDGRCRGHKARWFTFPLSANKPIALTRRGKNVPDS</sequence>